<dbReference type="PANTHER" id="PTHR47917:SF1">
    <property type="entry name" value="COENZYME F420:L-GLUTAMATE LIGASE"/>
    <property type="match status" value="1"/>
</dbReference>
<reference evidence="2 3" key="1">
    <citation type="submission" date="2020-08" db="EMBL/GenBank/DDBJ databases">
        <title>Genome public.</title>
        <authorList>
            <person name="Liu C."/>
            <person name="Sun Q."/>
        </authorList>
    </citation>
    <scope>NUCLEOTIDE SEQUENCE [LARGE SCALE GENOMIC DNA]</scope>
    <source>
        <strain evidence="2 3">NSJ-26</strain>
    </source>
</reference>
<gene>
    <name evidence="2" type="ORF">H8689_01010</name>
</gene>
<keyword evidence="2" id="KW-0436">Ligase</keyword>
<organism evidence="2 3">
    <name type="scientific">Wansuia hejianensis</name>
    <dbReference type="NCBI Taxonomy" id="2763667"/>
    <lineage>
        <taxon>Bacteria</taxon>
        <taxon>Bacillati</taxon>
        <taxon>Bacillota</taxon>
        <taxon>Clostridia</taxon>
        <taxon>Lachnospirales</taxon>
        <taxon>Lachnospiraceae</taxon>
        <taxon>Wansuia</taxon>
    </lineage>
</organism>
<evidence type="ECO:0000259" key="1">
    <source>
        <dbReference type="Pfam" id="PF01996"/>
    </source>
</evidence>
<feature type="domain" description="Coenzyme F420:L-glutamate ligase-like" evidence="1">
    <location>
        <begin position="11"/>
        <end position="386"/>
    </location>
</feature>
<dbReference type="Pfam" id="PF01996">
    <property type="entry name" value="F420_ligase"/>
    <property type="match status" value="1"/>
</dbReference>
<dbReference type="AlphaFoldDB" id="A0A926IL35"/>
<dbReference type="Proteomes" id="UP000601522">
    <property type="component" value="Unassembled WGS sequence"/>
</dbReference>
<dbReference type="EMBL" id="JACRTK010000001">
    <property type="protein sequence ID" value="MBC8589724.1"/>
    <property type="molecule type" value="Genomic_DNA"/>
</dbReference>
<dbReference type="RefSeq" id="WP_249322543.1">
    <property type="nucleotide sequence ID" value="NZ_JACRTK010000001.1"/>
</dbReference>
<evidence type="ECO:0000313" key="2">
    <source>
        <dbReference type="EMBL" id="MBC8589724.1"/>
    </source>
</evidence>
<comment type="caution">
    <text evidence="2">The sequence shown here is derived from an EMBL/GenBank/DDBJ whole genome shotgun (WGS) entry which is preliminary data.</text>
</comment>
<proteinExistence type="predicted"/>
<dbReference type="SUPFAM" id="SSF144010">
    <property type="entry name" value="CofE-like"/>
    <property type="match status" value="1"/>
</dbReference>
<protein>
    <submittedName>
        <fullName evidence="2">Coenzyme F420-0:L-glutamate ligase</fullName>
    </submittedName>
</protein>
<accession>A0A926IL35</accession>
<name>A0A926IL35_9FIRM</name>
<keyword evidence="3" id="KW-1185">Reference proteome</keyword>
<dbReference type="PANTHER" id="PTHR47917">
    <property type="match status" value="1"/>
</dbReference>
<dbReference type="InterPro" id="IPR002847">
    <property type="entry name" value="F420-0_gamma-glut_ligase-dom"/>
</dbReference>
<dbReference type="GO" id="GO:0052618">
    <property type="term" value="F:coenzyme F420-0:L-glutamate ligase activity"/>
    <property type="evidence" value="ECO:0007669"/>
    <property type="project" value="TreeGrafter"/>
</dbReference>
<sequence>MSRAIGTTVRGIRTPIVKEGDDLINIVVDSVLEAASIENFQLQDKDVIGITESLVARAQGNYATVDHIAKDIETKFDNEIGIVFPILSRNRFSILLKGIANSNKKIHLLLSYPSDEVGNHLMDIDKMDELKINPYSDVLTEEDYRRLFGEKVKHPFTGIDYVDLYKKMANGNIDIYFSNDPRTILNYTKDVLVANVHERKRTKRILKEAGANIVLGIDDILSHSIDGSGYNPEYGLLGSNLASDNEVKLFPRNSQYYVEEIQKILKEKTGKNIEVMVYGDGAFKDPVGKIWELADPVVSPGFTEGLKGTPNELKLKYIVDTELDELDKSEILSAVKQKIYSKDIDLLGQAESLGTTPRQITDLLGSLCDLTSGSGDKGTPVVLVQGYFDNFASE</sequence>
<evidence type="ECO:0000313" key="3">
    <source>
        <dbReference type="Proteomes" id="UP000601522"/>
    </source>
</evidence>
<dbReference type="Gene3D" id="3.30.1330.100">
    <property type="entry name" value="CofE-like"/>
    <property type="match status" value="1"/>
</dbReference>